<dbReference type="EnsemblBacteria" id="BAG00064">
    <property type="protein sequence ID" value="BAG00064"/>
    <property type="gene ID" value="MAE_02420"/>
</dbReference>
<dbReference type="KEGG" id="mar:MAE_02420"/>
<gene>
    <name evidence="1" type="ordered locus">MAE_02420</name>
</gene>
<name>B0JM47_MICAN</name>
<dbReference type="AlphaFoldDB" id="B0JM47"/>
<protein>
    <submittedName>
        <fullName evidence="1">Uncharacterized protein</fullName>
    </submittedName>
</protein>
<reference evidence="1 2" key="1">
    <citation type="journal article" date="2007" name="DNA Res.">
        <title>Complete genomic structure of the bloom-forming toxic cyanobacterium Microcystis aeruginosa NIES-843.</title>
        <authorList>
            <person name="Kaneko T."/>
            <person name="Nakajima N."/>
            <person name="Okamoto S."/>
            <person name="Suzuki I."/>
            <person name="Tanabe Y."/>
            <person name="Tamaoki M."/>
            <person name="Nakamura Y."/>
            <person name="Kasai F."/>
            <person name="Watanabe A."/>
            <person name="Kawashima K."/>
            <person name="Kishida Y."/>
            <person name="Ono A."/>
            <person name="Shimizu Y."/>
            <person name="Takahashi C."/>
            <person name="Minami C."/>
            <person name="Fujishiro T."/>
            <person name="Kohara M."/>
            <person name="Katoh M."/>
            <person name="Nakazaki N."/>
            <person name="Nakayama S."/>
            <person name="Yamada M."/>
            <person name="Tabata S."/>
            <person name="Watanabe M.M."/>
        </authorList>
    </citation>
    <scope>NUCLEOTIDE SEQUENCE [LARGE SCALE GENOMIC DNA]</scope>
    <source>
        <strain evidence="2">NIES-843 / IAM M-247</strain>
    </source>
</reference>
<evidence type="ECO:0000313" key="2">
    <source>
        <dbReference type="Proteomes" id="UP000001510"/>
    </source>
</evidence>
<keyword evidence="2" id="KW-1185">Reference proteome</keyword>
<evidence type="ECO:0000313" key="1">
    <source>
        <dbReference type="EMBL" id="BAG00064.1"/>
    </source>
</evidence>
<dbReference type="Proteomes" id="UP000001510">
    <property type="component" value="Chromosome"/>
</dbReference>
<organism evidence="1 2">
    <name type="scientific">Microcystis aeruginosa (strain NIES-843 / IAM M-2473)</name>
    <dbReference type="NCBI Taxonomy" id="449447"/>
    <lineage>
        <taxon>Bacteria</taxon>
        <taxon>Bacillati</taxon>
        <taxon>Cyanobacteriota</taxon>
        <taxon>Cyanophyceae</taxon>
        <taxon>Oscillatoriophycideae</taxon>
        <taxon>Chroococcales</taxon>
        <taxon>Microcystaceae</taxon>
        <taxon>Microcystis</taxon>
    </lineage>
</organism>
<dbReference type="PaxDb" id="449447-MAE_02420"/>
<accession>B0JM47</accession>
<dbReference type="HOGENOM" id="CLU_3027206_0_0_3"/>
<dbReference type="EMBL" id="AP009552">
    <property type="protein sequence ID" value="BAG00064.1"/>
    <property type="molecule type" value="Genomic_DNA"/>
</dbReference>
<proteinExistence type="predicted"/>
<sequence length="55" mass="5907">MEFRSNLRYPFLMTVESPLIATVGSTALKFVSGLILTTKVSAPLPKAVVRLTVAA</sequence>